<accession>A0ABP6WWI8</accession>
<name>A0ABP6WWI8_9ACTN</name>
<dbReference type="Proteomes" id="UP001500630">
    <property type="component" value="Unassembled WGS sequence"/>
</dbReference>
<reference evidence="3" key="1">
    <citation type="journal article" date="2019" name="Int. J. Syst. Evol. Microbiol.">
        <title>The Global Catalogue of Microorganisms (GCM) 10K type strain sequencing project: providing services to taxonomists for standard genome sequencing and annotation.</title>
        <authorList>
            <consortium name="The Broad Institute Genomics Platform"/>
            <consortium name="The Broad Institute Genome Sequencing Center for Infectious Disease"/>
            <person name="Wu L."/>
            <person name="Ma J."/>
        </authorList>
    </citation>
    <scope>NUCLEOTIDE SEQUENCE [LARGE SCALE GENOMIC DNA]</scope>
    <source>
        <strain evidence="3">JCM 17326</strain>
    </source>
</reference>
<gene>
    <name evidence="2" type="ORF">GCM10022419_042870</name>
</gene>
<organism evidence="2 3">
    <name type="scientific">Nonomuraea rosea</name>
    <dbReference type="NCBI Taxonomy" id="638574"/>
    <lineage>
        <taxon>Bacteria</taxon>
        <taxon>Bacillati</taxon>
        <taxon>Actinomycetota</taxon>
        <taxon>Actinomycetes</taxon>
        <taxon>Streptosporangiales</taxon>
        <taxon>Streptosporangiaceae</taxon>
        <taxon>Nonomuraea</taxon>
    </lineage>
</organism>
<sequence>MRGDKVGLLTPSRAGTAPAVLRLSWIGSAIRRYPNPGRRPDLGVRAEEGPPARTPEGRWRSGGQTEIRPAPAPAVTTDLTLEAVSSE</sequence>
<proteinExistence type="predicted"/>
<feature type="region of interest" description="Disordered" evidence="1">
    <location>
        <begin position="35"/>
        <end position="71"/>
    </location>
</feature>
<protein>
    <submittedName>
        <fullName evidence="2">Uncharacterized protein</fullName>
    </submittedName>
</protein>
<dbReference type="EMBL" id="BAABDQ010000008">
    <property type="protein sequence ID" value="GAA3557646.1"/>
    <property type="molecule type" value="Genomic_DNA"/>
</dbReference>
<evidence type="ECO:0000313" key="2">
    <source>
        <dbReference type="EMBL" id="GAA3557646.1"/>
    </source>
</evidence>
<evidence type="ECO:0000256" key="1">
    <source>
        <dbReference type="SAM" id="MobiDB-lite"/>
    </source>
</evidence>
<feature type="compositionally biased region" description="Basic and acidic residues" evidence="1">
    <location>
        <begin position="38"/>
        <end position="59"/>
    </location>
</feature>
<evidence type="ECO:0000313" key="3">
    <source>
        <dbReference type="Proteomes" id="UP001500630"/>
    </source>
</evidence>
<comment type="caution">
    <text evidence="2">The sequence shown here is derived from an EMBL/GenBank/DDBJ whole genome shotgun (WGS) entry which is preliminary data.</text>
</comment>
<keyword evidence="3" id="KW-1185">Reference proteome</keyword>